<dbReference type="RefSeq" id="WP_253444394.1">
    <property type="nucleotide sequence ID" value="NZ_JALJYF010000001.1"/>
</dbReference>
<accession>A0ABT1G4V7</accession>
<feature type="transmembrane region" description="Helical" evidence="1">
    <location>
        <begin position="100"/>
        <end position="118"/>
    </location>
</feature>
<dbReference type="EMBL" id="JALJYF010000001">
    <property type="protein sequence ID" value="MCP1726316.1"/>
    <property type="molecule type" value="Genomic_DNA"/>
</dbReference>
<keyword evidence="3" id="KW-1185">Reference proteome</keyword>
<keyword evidence="1" id="KW-1133">Transmembrane helix</keyword>
<feature type="transmembrane region" description="Helical" evidence="1">
    <location>
        <begin position="252"/>
        <end position="279"/>
    </location>
</feature>
<evidence type="ECO:0008006" key="4">
    <source>
        <dbReference type="Google" id="ProtNLM"/>
    </source>
</evidence>
<evidence type="ECO:0000313" key="3">
    <source>
        <dbReference type="Proteomes" id="UP001523550"/>
    </source>
</evidence>
<feature type="transmembrane region" description="Helical" evidence="1">
    <location>
        <begin position="48"/>
        <end position="67"/>
    </location>
</feature>
<evidence type="ECO:0000256" key="1">
    <source>
        <dbReference type="SAM" id="Phobius"/>
    </source>
</evidence>
<dbReference type="Proteomes" id="UP001523550">
    <property type="component" value="Unassembled WGS sequence"/>
</dbReference>
<feature type="transmembrane region" description="Helical" evidence="1">
    <location>
        <begin position="227"/>
        <end position="245"/>
    </location>
</feature>
<sequence>MQAVLAWIMSSRWRAVLSVWMMGAVQWLGLLGGGLVALVGLRQGPREGLGVALLAAAGLIPVSLMVGASAWQISAAALSLWLPVLVMTWALHRSGSLARACQLAAIFAIGLVLMLHTAEDEVIRLGRAIIDQWLMPLFEERPQGPPSDQELDQMALRLPGMLATAFSLALILSLFLGRWWQAILYNPGGFRAEFHEFRHGQVAILLGGALFILSAVTNLAVLDNLALVAIMVMMLQGLAVCHAMVHRRGLSGFWLLPVYGLLLLFSVAAMSVLAALAILDNVIDFRARYAPAKQPPNGSDD</sequence>
<name>A0ABT1G4V7_9GAMM</name>
<gene>
    <name evidence="2" type="ORF">J2T60_000281</name>
</gene>
<proteinExistence type="predicted"/>
<keyword evidence="1" id="KW-0812">Transmembrane</keyword>
<reference evidence="2 3" key="1">
    <citation type="submission" date="2022-03" db="EMBL/GenBank/DDBJ databases">
        <title>Genomic Encyclopedia of Type Strains, Phase III (KMG-III): the genomes of soil and plant-associated and newly described type strains.</title>
        <authorList>
            <person name="Whitman W."/>
        </authorList>
    </citation>
    <scope>NUCLEOTIDE SEQUENCE [LARGE SCALE GENOMIC DNA]</scope>
    <source>
        <strain evidence="2 3">BSker1</strain>
    </source>
</reference>
<feature type="transmembrane region" description="Helical" evidence="1">
    <location>
        <begin position="202"/>
        <end position="221"/>
    </location>
</feature>
<protein>
    <recommendedName>
        <fullName evidence="4">DUF2232 domain-containing protein</fullName>
    </recommendedName>
</protein>
<organism evidence="2 3">
    <name type="scientific">Natronospira proteinivora</name>
    <dbReference type="NCBI Taxonomy" id="1807133"/>
    <lineage>
        <taxon>Bacteria</taxon>
        <taxon>Pseudomonadati</taxon>
        <taxon>Pseudomonadota</taxon>
        <taxon>Gammaproteobacteria</taxon>
        <taxon>Natronospirales</taxon>
        <taxon>Natronospiraceae</taxon>
        <taxon>Natronospira</taxon>
    </lineage>
</organism>
<comment type="caution">
    <text evidence="2">The sequence shown here is derived from an EMBL/GenBank/DDBJ whole genome shotgun (WGS) entry which is preliminary data.</text>
</comment>
<evidence type="ECO:0000313" key="2">
    <source>
        <dbReference type="EMBL" id="MCP1726316.1"/>
    </source>
</evidence>
<keyword evidence="1" id="KW-0472">Membrane</keyword>
<feature type="transmembrane region" description="Helical" evidence="1">
    <location>
        <begin position="20"/>
        <end position="41"/>
    </location>
</feature>
<feature type="transmembrane region" description="Helical" evidence="1">
    <location>
        <begin position="161"/>
        <end position="181"/>
    </location>
</feature>